<organism evidence="1">
    <name type="scientific">Arundo donax</name>
    <name type="common">Giant reed</name>
    <name type="synonym">Donax arundinaceus</name>
    <dbReference type="NCBI Taxonomy" id="35708"/>
    <lineage>
        <taxon>Eukaryota</taxon>
        <taxon>Viridiplantae</taxon>
        <taxon>Streptophyta</taxon>
        <taxon>Embryophyta</taxon>
        <taxon>Tracheophyta</taxon>
        <taxon>Spermatophyta</taxon>
        <taxon>Magnoliopsida</taxon>
        <taxon>Liliopsida</taxon>
        <taxon>Poales</taxon>
        <taxon>Poaceae</taxon>
        <taxon>PACMAD clade</taxon>
        <taxon>Arundinoideae</taxon>
        <taxon>Arundineae</taxon>
        <taxon>Arundo</taxon>
    </lineage>
</organism>
<name>A0A0A9DW42_ARUDO</name>
<proteinExistence type="predicted"/>
<evidence type="ECO:0000313" key="1">
    <source>
        <dbReference type="EMBL" id="JAD92006.1"/>
    </source>
</evidence>
<dbReference type="EMBL" id="GBRH01205889">
    <property type="protein sequence ID" value="JAD92006.1"/>
    <property type="molecule type" value="Transcribed_RNA"/>
</dbReference>
<protein>
    <submittedName>
        <fullName evidence="1">Uncharacterized protein</fullName>
    </submittedName>
</protein>
<accession>A0A0A9DW42</accession>
<reference evidence="1" key="1">
    <citation type="submission" date="2014-09" db="EMBL/GenBank/DDBJ databases">
        <authorList>
            <person name="Magalhaes I.L.F."/>
            <person name="Oliveira U."/>
            <person name="Santos F.R."/>
            <person name="Vidigal T.H.D.A."/>
            <person name="Brescovit A.D."/>
            <person name="Santos A.J."/>
        </authorList>
    </citation>
    <scope>NUCLEOTIDE SEQUENCE</scope>
    <source>
        <tissue evidence="1">Shoot tissue taken approximately 20 cm above the soil surface</tissue>
    </source>
</reference>
<reference evidence="1" key="2">
    <citation type="journal article" date="2015" name="Data Brief">
        <title>Shoot transcriptome of the giant reed, Arundo donax.</title>
        <authorList>
            <person name="Barrero R.A."/>
            <person name="Guerrero F.D."/>
            <person name="Moolhuijzen P."/>
            <person name="Goolsby J.A."/>
            <person name="Tidwell J."/>
            <person name="Bellgard S.E."/>
            <person name="Bellgard M.I."/>
        </authorList>
    </citation>
    <scope>NUCLEOTIDE SEQUENCE</scope>
    <source>
        <tissue evidence="1">Shoot tissue taken approximately 20 cm above the soil surface</tissue>
    </source>
</reference>
<sequence length="10" mass="1132">MLLTVTALRD</sequence>